<dbReference type="EMBL" id="BSXV01005821">
    <property type="protein sequence ID" value="GMF02904.1"/>
    <property type="molecule type" value="Genomic_DNA"/>
</dbReference>
<name>A0ACB5U781_CANBO</name>
<accession>A0ACB5U781</accession>
<keyword evidence="2" id="KW-1185">Reference proteome</keyword>
<reference evidence="1" key="1">
    <citation type="submission" date="2023-04" db="EMBL/GenBank/DDBJ databases">
        <title>Candida boidinii NBRC 1967.</title>
        <authorList>
            <person name="Ichikawa N."/>
            <person name="Sato H."/>
            <person name="Tonouchi N."/>
        </authorList>
    </citation>
    <scope>NUCLEOTIDE SEQUENCE</scope>
    <source>
        <strain evidence="1">NBRC 1967</strain>
    </source>
</reference>
<protein>
    <submittedName>
        <fullName evidence="1">Unnamed protein product</fullName>
    </submittedName>
</protein>
<evidence type="ECO:0000313" key="2">
    <source>
        <dbReference type="Proteomes" id="UP001165101"/>
    </source>
</evidence>
<dbReference type="Proteomes" id="UP001165101">
    <property type="component" value="Unassembled WGS sequence"/>
</dbReference>
<gene>
    <name evidence="1" type="ORF">Cboi01_000621000</name>
</gene>
<organism evidence="1 2">
    <name type="scientific">Candida boidinii</name>
    <name type="common">Yeast</name>
    <dbReference type="NCBI Taxonomy" id="5477"/>
    <lineage>
        <taxon>Eukaryota</taxon>
        <taxon>Fungi</taxon>
        <taxon>Dikarya</taxon>
        <taxon>Ascomycota</taxon>
        <taxon>Saccharomycotina</taxon>
        <taxon>Pichiomycetes</taxon>
        <taxon>Pichiales</taxon>
        <taxon>Pichiaceae</taxon>
        <taxon>Ogataea</taxon>
        <taxon>Ogataea/Candida clade</taxon>
    </lineage>
</organism>
<sequence>MSSFSLISSDVLTISSPSTFSSGFYFSNSSSSYYSGFISKSSLDFGSSMSSSGTKTSILTFKSAASDSSKYGSYTMSYSNTATATIDPISNRFASNTKSSLLLTSESIPYIDEVSTTYATTRKTLYTTITPKSDSENSPDGSDIISANQVASTSNLPFFSTVTTGIGLALISIKKPEGDVISSKHITEQIGKTVSNSFSNSFSTSSTSSFENGGETEIFTGSSSKLAFDVLTFITTIIFLLVVI</sequence>
<comment type="caution">
    <text evidence="1">The sequence shown here is derived from an EMBL/GenBank/DDBJ whole genome shotgun (WGS) entry which is preliminary data.</text>
</comment>
<proteinExistence type="predicted"/>
<evidence type="ECO:0000313" key="1">
    <source>
        <dbReference type="EMBL" id="GMF02904.1"/>
    </source>
</evidence>